<proteinExistence type="predicted"/>
<dbReference type="AlphaFoldDB" id="A0A6I6MZ22"/>
<gene>
    <name evidence="3" type="ORF">GQF42_05925</name>
</gene>
<feature type="compositionally biased region" description="Basic and acidic residues" evidence="1">
    <location>
        <begin position="421"/>
        <end position="430"/>
    </location>
</feature>
<protein>
    <recommendedName>
        <fullName evidence="2">DUF6777 domain-containing protein</fullName>
    </recommendedName>
</protein>
<feature type="compositionally biased region" description="Low complexity" evidence="1">
    <location>
        <begin position="321"/>
        <end position="381"/>
    </location>
</feature>
<sequence>MAALSAVVVAAVVLAVVFTRSGGGSSAKGGEVFLQSAAGAGQDPFTESTAKESSAPPPPSASAAPSGPAGVMQGVEGGAPGLYGGTREVAACDVEQQIKALQTDPAKSRAFASVAGVQSSGVPSYLRSLTPVQLRVDTRVTNHGYRNGAATSYQSVLQAGTAVLVDSRGVPRVRCACGNPLTSPVAEKHTPTLVGRRWPAYRPSNVVVVTPAPTVVNVFVLYDPRHGNWIQRPHGDQGWRHDEHTGPPKHPHPWSPPRTPSPSPTCPPGSKHCPSAPGTPSPSTSPSSTSPSSAVPSSPTSSSPSSSSPSPSSASPPPSSGTPSSPSSSLPSSGASSTAPSSSSPSASSSGPESAVSSSTGSSPAASSSAGPSAPSPGSLPNGKVTQTARSGESAGRSTAEQTTRQETPGTTSEPPVSGAEPHRPDSPGR</sequence>
<dbReference type="Pfam" id="PF20568">
    <property type="entry name" value="DUF6777"/>
    <property type="match status" value="1"/>
</dbReference>
<feature type="compositionally biased region" description="Low complexity" evidence="1">
    <location>
        <begin position="61"/>
        <end position="70"/>
    </location>
</feature>
<evidence type="ECO:0000313" key="3">
    <source>
        <dbReference type="EMBL" id="QHA02880.1"/>
    </source>
</evidence>
<keyword evidence="4" id="KW-1185">Reference proteome</keyword>
<name>A0A6I6MZ22_9ACTN</name>
<dbReference type="EMBL" id="CP047020">
    <property type="protein sequence ID" value="QHA02880.1"/>
    <property type="molecule type" value="Genomic_DNA"/>
</dbReference>
<feature type="region of interest" description="Disordered" evidence="1">
    <location>
        <begin position="232"/>
        <end position="430"/>
    </location>
</feature>
<evidence type="ECO:0000313" key="4">
    <source>
        <dbReference type="Proteomes" id="UP000436138"/>
    </source>
</evidence>
<feature type="compositionally biased region" description="Low complexity" evidence="1">
    <location>
        <begin position="268"/>
        <end position="313"/>
    </location>
</feature>
<dbReference type="InterPro" id="IPR046704">
    <property type="entry name" value="DUF6777"/>
</dbReference>
<dbReference type="Proteomes" id="UP000436138">
    <property type="component" value="Chromosome"/>
</dbReference>
<dbReference type="KEGG" id="sbro:GQF42_05925"/>
<feature type="compositionally biased region" description="Polar residues" evidence="1">
    <location>
        <begin position="384"/>
        <end position="415"/>
    </location>
</feature>
<evidence type="ECO:0000256" key="1">
    <source>
        <dbReference type="SAM" id="MobiDB-lite"/>
    </source>
</evidence>
<accession>A0A6I6MZ22</accession>
<feature type="compositionally biased region" description="Pro residues" evidence="1">
    <location>
        <begin position="253"/>
        <end position="267"/>
    </location>
</feature>
<feature type="compositionally biased region" description="Basic and acidic residues" evidence="1">
    <location>
        <begin position="233"/>
        <end position="246"/>
    </location>
</feature>
<organism evidence="3 4">
    <name type="scientific">Streptomyces broussonetiae</name>
    <dbReference type="NCBI Taxonomy" id="2686304"/>
    <lineage>
        <taxon>Bacteria</taxon>
        <taxon>Bacillati</taxon>
        <taxon>Actinomycetota</taxon>
        <taxon>Actinomycetes</taxon>
        <taxon>Kitasatosporales</taxon>
        <taxon>Streptomycetaceae</taxon>
        <taxon>Streptomyces</taxon>
    </lineage>
</organism>
<feature type="region of interest" description="Disordered" evidence="1">
    <location>
        <begin position="41"/>
        <end position="78"/>
    </location>
</feature>
<reference evidence="3 4" key="1">
    <citation type="submission" date="2019-12" db="EMBL/GenBank/DDBJ databases">
        <title>Streptomyces sp. strain T44 isolated from rhizosphere soil of Broussonetia papyrifera.</title>
        <authorList>
            <person name="Mo P."/>
        </authorList>
    </citation>
    <scope>NUCLEOTIDE SEQUENCE [LARGE SCALE GENOMIC DNA]</scope>
    <source>
        <strain evidence="3 4">T44</strain>
    </source>
</reference>
<feature type="domain" description="DUF6777" evidence="2">
    <location>
        <begin position="74"/>
        <end position="235"/>
    </location>
</feature>
<evidence type="ECO:0000259" key="2">
    <source>
        <dbReference type="Pfam" id="PF20568"/>
    </source>
</evidence>